<dbReference type="Pfam" id="PF00772">
    <property type="entry name" value="DnaB"/>
    <property type="match status" value="1"/>
</dbReference>
<dbReference type="SUPFAM" id="SSF48024">
    <property type="entry name" value="N-terminal domain of DnaB helicase"/>
    <property type="match status" value="1"/>
</dbReference>
<keyword evidence="2" id="KW-0639">Primosome</keyword>
<dbReference type="GO" id="GO:0043139">
    <property type="term" value="F:5'-3' DNA helicase activity"/>
    <property type="evidence" value="ECO:0007669"/>
    <property type="project" value="UniProtKB-EC"/>
</dbReference>
<dbReference type="EC" id="5.6.2.3" evidence="10"/>
<dbReference type="PROSITE" id="PS51199">
    <property type="entry name" value="SF4_HELICASE"/>
    <property type="match status" value="1"/>
</dbReference>
<dbReference type="InterPro" id="IPR027417">
    <property type="entry name" value="P-loop_NTPase"/>
</dbReference>
<evidence type="ECO:0000256" key="8">
    <source>
        <dbReference type="ARBA" id="ARBA00023125"/>
    </source>
</evidence>
<evidence type="ECO:0000256" key="6">
    <source>
        <dbReference type="ARBA" id="ARBA00022806"/>
    </source>
</evidence>
<evidence type="ECO:0000256" key="3">
    <source>
        <dbReference type="ARBA" id="ARBA00022705"/>
    </source>
</evidence>
<dbReference type="RefSeq" id="WP_105746119.1">
    <property type="nucleotide sequence ID" value="NZ_PVBR01000051.1"/>
</dbReference>
<keyword evidence="7" id="KW-0067">ATP-binding</keyword>
<dbReference type="PANTHER" id="PTHR30153">
    <property type="entry name" value="REPLICATIVE DNA HELICASE DNAB"/>
    <property type="match status" value="1"/>
</dbReference>
<keyword evidence="9" id="KW-0413">Isomerase</keyword>
<dbReference type="GO" id="GO:1990077">
    <property type="term" value="C:primosome complex"/>
    <property type="evidence" value="ECO:0007669"/>
    <property type="project" value="UniProtKB-KW"/>
</dbReference>
<dbReference type="Pfam" id="PF03796">
    <property type="entry name" value="DnaB_C"/>
    <property type="match status" value="1"/>
</dbReference>
<protein>
    <recommendedName>
        <fullName evidence="10">DNA 5'-3' helicase</fullName>
        <ecNumber evidence="10">5.6.2.3</ecNumber>
    </recommendedName>
</protein>
<evidence type="ECO:0000256" key="9">
    <source>
        <dbReference type="ARBA" id="ARBA00023235"/>
    </source>
</evidence>
<keyword evidence="8" id="KW-0238">DNA-binding</keyword>
<dbReference type="GO" id="GO:0005524">
    <property type="term" value="F:ATP binding"/>
    <property type="evidence" value="ECO:0007669"/>
    <property type="project" value="UniProtKB-KW"/>
</dbReference>
<keyword evidence="6 13" id="KW-0347">Helicase</keyword>
<feature type="domain" description="SF4 helicase" evidence="12">
    <location>
        <begin position="189"/>
        <end position="480"/>
    </location>
</feature>
<dbReference type="Proteomes" id="UP000239434">
    <property type="component" value="Unassembled WGS sequence"/>
</dbReference>
<dbReference type="EMBL" id="PVBR01000051">
    <property type="protein sequence ID" value="PRD40434.1"/>
    <property type="molecule type" value="Genomic_DNA"/>
</dbReference>
<dbReference type="Gene3D" id="1.10.860.10">
    <property type="entry name" value="DNAb Helicase, Chain A"/>
    <property type="match status" value="1"/>
</dbReference>
<dbReference type="InterPro" id="IPR036185">
    <property type="entry name" value="DNA_heli_DnaB-like_N_sf"/>
</dbReference>
<proteinExistence type="inferred from homology"/>
<dbReference type="GO" id="GO:0016787">
    <property type="term" value="F:hydrolase activity"/>
    <property type="evidence" value="ECO:0007669"/>
    <property type="project" value="UniProtKB-KW"/>
</dbReference>
<dbReference type="AlphaFoldDB" id="A0A2S9IIT4"/>
<evidence type="ECO:0000256" key="5">
    <source>
        <dbReference type="ARBA" id="ARBA00022801"/>
    </source>
</evidence>
<dbReference type="InterPro" id="IPR007693">
    <property type="entry name" value="DNA_helicase_DnaB-like_N"/>
</dbReference>
<comment type="caution">
    <text evidence="13">The sequence shown here is derived from an EMBL/GenBank/DDBJ whole genome shotgun (WGS) entry which is preliminary data.</text>
</comment>
<evidence type="ECO:0000313" key="14">
    <source>
        <dbReference type="Proteomes" id="UP000239434"/>
    </source>
</evidence>
<dbReference type="InterPro" id="IPR007694">
    <property type="entry name" value="DNA_helicase_DnaB-like_C"/>
</dbReference>
<dbReference type="PANTHER" id="PTHR30153:SF2">
    <property type="entry name" value="REPLICATIVE DNA HELICASE"/>
    <property type="match status" value="1"/>
</dbReference>
<evidence type="ECO:0000256" key="2">
    <source>
        <dbReference type="ARBA" id="ARBA00022515"/>
    </source>
</evidence>
<evidence type="ECO:0000313" key="13">
    <source>
        <dbReference type="EMBL" id="PRD40434.1"/>
    </source>
</evidence>
<dbReference type="GO" id="GO:0005829">
    <property type="term" value="C:cytosol"/>
    <property type="evidence" value="ECO:0007669"/>
    <property type="project" value="TreeGrafter"/>
</dbReference>
<keyword evidence="14" id="KW-1185">Reference proteome</keyword>
<dbReference type="InterPro" id="IPR016136">
    <property type="entry name" value="DNA_helicase_N/primase_C"/>
</dbReference>
<evidence type="ECO:0000256" key="7">
    <source>
        <dbReference type="ARBA" id="ARBA00022840"/>
    </source>
</evidence>
<dbReference type="Gene3D" id="3.40.50.300">
    <property type="entry name" value="P-loop containing nucleotide triphosphate hydrolases"/>
    <property type="match status" value="1"/>
</dbReference>
<dbReference type="GO" id="GO:0006269">
    <property type="term" value="P:DNA replication, synthesis of primer"/>
    <property type="evidence" value="ECO:0007669"/>
    <property type="project" value="UniProtKB-KW"/>
</dbReference>
<evidence type="ECO:0000256" key="10">
    <source>
        <dbReference type="ARBA" id="ARBA00044969"/>
    </source>
</evidence>
<evidence type="ECO:0000256" key="1">
    <source>
        <dbReference type="ARBA" id="ARBA00008428"/>
    </source>
</evidence>
<evidence type="ECO:0000256" key="4">
    <source>
        <dbReference type="ARBA" id="ARBA00022741"/>
    </source>
</evidence>
<comment type="catalytic activity">
    <reaction evidence="11">
        <text>ATP + H2O = ADP + phosphate + H(+)</text>
        <dbReference type="Rhea" id="RHEA:13065"/>
        <dbReference type="ChEBI" id="CHEBI:15377"/>
        <dbReference type="ChEBI" id="CHEBI:15378"/>
        <dbReference type="ChEBI" id="CHEBI:30616"/>
        <dbReference type="ChEBI" id="CHEBI:43474"/>
        <dbReference type="ChEBI" id="CHEBI:456216"/>
        <dbReference type="EC" id="5.6.2.3"/>
    </reaction>
</comment>
<dbReference type="CDD" id="cd00984">
    <property type="entry name" value="DnaB_C"/>
    <property type="match status" value="1"/>
</dbReference>
<evidence type="ECO:0000256" key="11">
    <source>
        <dbReference type="ARBA" id="ARBA00048954"/>
    </source>
</evidence>
<dbReference type="GO" id="GO:0003677">
    <property type="term" value="F:DNA binding"/>
    <property type="evidence" value="ECO:0007669"/>
    <property type="project" value="UniProtKB-KW"/>
</dbReference>
<keyword evidence="4" id="KW-0547">Nucleotide-binding</keyword>
<accession>A0A2S9IIT4</accession>
<name>A0A2S9IIT4_9HYPH</name>
<reference evidence="13 14" key="1">
    <citation type="submission" date="2018-02" db="EMBL/GenBank/DDBJ databases">
        <title>The draft genome of Phyllobacterium sp. 1N-3.</title>
        <authorList>
            <person name="Liu L."/>
            <person name="Li L."/>
            <person name="Zhang X."/>
            <person name="Wang T."/>
            <person name="Liang L."/>
        </authorList>
    </citation>
    <scope>NUCLEOTIDE SEQUENCE [LARGE SCALE GENOMIC DNA]</scope>
    <source>
        <strain evidence="13 14">1N-3</strain>
    </source>
</reference>
<sequence>MTGNVEQNNQPDFVPEVEREVLGALLLGGDIRKVSSFLPPDHFVVDAHRVLFEAACSAAEQYGSCRPNIVARLLPPESDALFKQRFEQSPQAYIAKLATDCVYGAPRLDKTAHAVVAQWARLKAAEEGLRLHAVASDAGNDADKLIKDVSRNLDDIASHLRIGPKRKTLITLAEATEQALAEAEDAINRGSDVTGVTWGLTDINRLTGGLHPGEMVIIGARPSMGKTAFAVSVAVRAAKSNAGVGFISLEMSSAKLAIRAATDLSYDWNIKVPYSDLIAGRASKEDLEKIKDASREVNGLPLIIEEQSGLSIPDIRVKLEIMAERCEHAGSPLKMFVVDYMQLIRPTNRYQGNKTAEVSEISFGLRNIAREYGVALLALSQLSRQVESRDDKRPQLSDLRESGSIEQDAELVAFLYREAYYLEKAKGKDPERESDRIDRLIDCQNKLEFIVAKQRNGAVKTVDLFVDIACSAVRNAVRFQ</sequence>
<evidence type="ECO:0000259" key="12">
    <source>
        <dbReference type="PROSITE" id="PS51199"/>
    </source>
</evidence>
<organism evidence="13 14">
    <name type="scientific">Phyllobacterium phragmitis</name>
    <dbReference type="NCBI Taxonomy" id="2670329"/>
    <lineage>
        <taxon>Bacteria</taxon>
        <taxon>Pseudomonadati</taxon>
        <taxon>Pseudomonadota</taxon>
        <taxon>Alphaproteobacteria</taxon>
        <taxon>Hyphomicrobiales</taxon>
        <taxon>Phyllobacteriaceae</taxon>
        <taxon>Phyllobacterium</taxon>
    </lineage>
</organism>
<keyword evidence="3" id="KW-0235">DNA replication</keyword>
<comment type="similarity">
    <text evidence="1">Belongs to the helicase family. DnaB subfamily.</text>
</comment>
<dbReference type="SUPFAM" id="SSF52540">
    <property type="entry name" value="P-loop containing nucleoside triphosphate hydrolases"/>
    <property type="match status" value="1"/>
</dbReference>
<gene>
    <name evidence="13" type="ORF">C5748_27035</name>
</gene>
<keyword evidence="5" id="KW-0378">Hydrolase</keyword>